<dbReference type="PANTHER" id="PTHR31902:SF7">
    <property type="entry name" value="ALTERED INHERITANCE OF MITOCHONDRIA PROTEIN 32"/>
    <property type="match status" value="1"/>
</dbReference>
<dbReference type="SUPFAM" id="SSF52833">
    <property type="entry name" value="Thioredoxin-like"/>
    <property type="match status" value="1"/>
</dbReference>
<evidence type="ECO:0000313" key="5">
    <source>
        <dbReference type="Proteomes" id="UP001303373"/>
    </source>
</evidence>
<reference evidence="4 5" key="1">
    <citation type="submission" date="2023-11" db="EMBL/GenBank/DDBJ databases">
        <title>An acidophilic fungus is an integral part of prey digestion in a carnivorous sundew plant.</title>
        <authorList>
            <person name="Tsai I.J."/>
        </authorList>
    </citation>
    <scope>NUCLEOTIDE SEQUENCE [LARGE SCALE GENOMIC DNA]</scope>
    <source>
        <strain evidence="4">169a</strain>
    </source>
</reference>
<dbReference type="Gene3D" id="3.40.30.10">
    <property type="entry name" value="Glutaredoxin"/>
    <property type="match status" value="1"/>
</dbReference>
<sequence length="358" mass="39147">MLVLTHGPRAARSVHRALNPAHLLSRSYASRISVPFTPSPVPVVDSCPAPTCQCRDLPPNLDIEREQNINGSMASYAEQILISTGRSDWKSRIEDEDEAVLVKRLKGLLGPKGKYSDPYHNVMITNSSFPPEPTRSMEPTAGSAKEVPAQPSKTASAYLLPSFQYIPSISTEPSAVENFVKAFILPSELHKSHDVLSDEQKNALRRAPERQRQFSGARPVNEVLVLICGHGGRDERCGKLGPVLQAEFEEKLKLHEFTIHQEGPETDNVPANPSIEGFSPTARVGLISHIGGHKWAGNIIVYIPPNCSSNALAGKGIWYGRVGPEHVEGIVAKTILEGKVIKELFRGGIDQNGKILRL</sequence>
<comment type="similarity">
    <text evidence="1">Belongs to the AIM32 family.</text>
</comment>
<keyword evidence="5" id="KW-1185">Reference proteome</keyword>
<organism evidence="4 5">
    <name type="scientific">Acrodontium crateriforme</name>
    <dbReference type="NCBI Taxonomy" id="150365"/>
    <lineage>
        <taxon>Eukaryota</taxon>
        <taxon>Fungi</taxon>
        <taxon>Dikarya</taxon>
        <taxon>Ascomycota</taxon>
        <taxon>Pezizomycotina</taxon>
        <taxon>Dothideomycetes</taxon>
        <taxon>Dothideomycetidae</taxon>
        <taxon>Mycosphaerellales</taxon>
        <taxon>Teratosphaeriaceae</taxon>
        <taxon>Acrodontium</taxon>
    </lineage>
</organism>
<dbReference type="EMBL" id="CP138584">
    <property type="protein sequence ID" value="WPH00985.1"/>
    <property type="molecule type" value="Genomic_DNA"/>
</dbReference>
<gene>
    <name evidence="4" type="ORF">R9X50_00381900</name>
</gene>
<accession>A0AAQ3M455</accession>
<evidence type="ECO:0000256" key="3">
    <source>
        <dbReference type="SAM" id="MobiDB-lite"/>
    </source>
</evidence>
<dbReference type="InterPro" id="IPR036249">
    <property type="entry name" value="Thioredoxin-like_sf"/>
</dbReference>
<feature type="region of interest" description="Disordered" evidence="3">
    <location>
        <begin position="126"/>
        <end position="149"/>
    </location>
</feature>
<dbReference type="CDD" id="cd03062">
    <property type="entry name" value="TRX_Fd_Sucrase"/>
    <property type="match status" value="1"/>
</dbReference>
<evidence type="ECO:0000256" key="1">
    <source>
        <dbReference type="ARBA" id="ARBA00038208"/>
    </source>
</evidence>
<protein>
    <recommendedName>
        <fullName evidence="2">Altered inheritance of mitochondria protein 32</fullName>
    </recommendedName>
</protein>
<dbReference type="PANTHER" id="PTHR31902">
    <property type="entry name" value="ACTIN PATCHES DISTAL PROTEIN 1"/>
    <property type="match status" value="1"/>
</dbReference>
<dbReference type="Proteomes" id="UP001303373">
    <property type="component" value="Chromosome 5"/>
</dbReference>
<evidence type="ECO:0000313" key="4">
    <source>
        <dbReference type="EMBL" id="WPH00985.1"/>
    </source>
</evidence>
<dbReference type="Pfam" id="PF06999">
    <property type="entry name" value="Suc_Fer-like"/>
    <property type="match status" value="1"/>
</dbReference>
<dbReference type="InterPro" id="IPR009737">
    <property type="entry name" value="Aim32/Apd1-like"/>
</dbReference>
<evidence type="ECO:0000256" key="2">
    <source>
        <dbReference type="ARBA" id="ARBA00040895"/>
    </source>
</evidence>
<dbReference type="AlphaFoldDB" id="A0AAQ3M455"/>
<name>A0AAQ3M455_9PEZI</name>
<proteinExistence type="inferred from homology"/>